<dbReference type="KEGG" id="cci:CC1G_14706"/>
<organism evidence="2 3">
    <name type="scientific">Coprinopsis cinerea (strain Okayama-7 / 130 / ATCC MYA-4618 / FGSC 9003)</name>
    <name type="common">Inky cap fungus</name>
    <name type="synonym">Hormographiella aspergillata</name>
    <dbReference type="NCBI Taxonomy" id="240176"/>
    <lineage>
        <taxon>Eukaryota</taxon>
        <taxon>Fungi</taxon>
        <taxon>Dikarya</taxon>
        <taxon>Basidiomycota</taxon>
        <taxon>Agaricomycotina</taxon>
        <taxon>Agaricomycetes</taxon>
        <taxon>Agaricomycetidae</taxon>
        <taxon>Agaricales</taxon>
        <taxon>Agaricineae</taxon>
        <taxon>Psathyrellaceae</taxon>
        <taxon>Coprinopsis</taxon>
    </lineage>
</organism>
<accession>D6RMT1</accession>
<dbReference type="InParanoid" id="D6RMT1"/>
<keyword evidence="1" id="KW-1133">Transmembrane helix</keyword>
<keyword evidence="3" id="KW-1185">Reference proteome</keyword>
<feature type="transmembrane region" description="Helical" evidence="1">
    <location>
        <begin position="81"/>
        <end position="107"/>
    </location>
</feature>
<dbReference type="VEuPathDB" id="FungiDB:CC1G_14706"/>
<sequence>MGPRRLEPRSEDDQAKRANLGQCVHCAVHLTTITSTITSHRMRATSFRFLVYSEEGSRRRTVFFIGLPYVRMSKKDTSGMGAYSSTLDLFAIALFSGLVLMGVKGLWEVTSLADCLVTEAVDRVKQGQGLPVIGIDASRKRGRQVRTKPHHLTKPFQALILAFGFHIHTTSDAKQIRTASEIRATSDEC</sequence>
<dbReference type="HOGENOM" id="CLU_1434380_0_0_1"/>
<gene>
    <name evidence="2" type="ORF">CC1G_14706</name>
</gene>
<dbReference type="AlphaFoldDB" id="D6RMT1"/>
<dbReference type="EMBL" id="AACS02000005">
    <property type="protein sequence ID" value="EFI27783.1"/>
    <property type="molecule type" value="Genomic_DNA"/>
</dbReference>
<dbReference type="RefSeq" id="XP_002911277.1">
    <property type="nucleotide sequence ID" value="XM_002911231.1"/>
</dbReference>
<keyword evidence="1" id="KW-0472">Membrane</keyword>
<proteinExistence type="predicted"/>
<dbReference type="Proteomes" id="UP000001861">
    <property type="component" value="Unassembled WGS sequence"/>
</dbReference>
<evidence type="ECO:0000313" key="3">
    <source>
        <dbReference type="Proteomes" id="UP000001861"/>
    </source>
</evidence>
<dbReference type="GeneID" id="9378573"/>
<evidence type="ECO:0000313" key="2">
    <source>
        <dbReference type="EMBL" id="EFI27783.1"/>
    </source>
</evidence>
<reference evidence="2 3" key="1">
    <citation type="journal article" date="2010" name="Proc. Natl. Acad. Sci. U.S.A.">
        <title>Insights into evolution of multicellular fungi from the assembled chromosomes of the mushroom Coprinopsis cinerea (Coprinus cinereus).</title>
        <authorList>
            <person name="Stajich J.E."/>
            <person name="Wilke S.K."/>
            <person name="Ahren D."/>
            <person name="Au C.H."/>
            <person name="Birren B.W."/>
            <person name="Borodovsky M."/>
            <person name="Burns C."/>
            <person name="Canback B."/>
            <person name="Casselton L.A."/>
            <person name="Cheng C.K."/>
            <person name="Deng J."/>
            <person name="Dietrich F.S."/>
            <person name="Fargo D.C."/>
            <person name="Farman M.L."/>
            <person name="Gathman A.C."/>
            <person name="Goldberg J."/>
            <person name="Guigo R."/>
            <person name="Hoegger P.J."/>
            <person name="Hooker J.B."/>
            <person name="Huggins A."/>
            <person name="James T.Y."/>
            <person name="Kamada T."/>
            <person name="Kilaru S."/>
            <person name="Kodira C."/>
            <person name="Kues U."/>
            <person name="Kupfer D."/>
            <person name="Kwan H.S."/>
            <person name="Lomsadze A."/>
            <person name="Li W."/>
            <person name="Lilly W.W."/>
            <person name="Ma L.J."/>
            <person name="Mackey A.J."/>
            <person name="Manning G."/>
            <person name="Martin F."/>
            <person name="Muraguchi H."/>
            <person name="Natvig D.O."/>
            <person name="Palmerini H."/>
            <person name="Ramesh M.A."/>
            <person name="Rehmeyer C.J."/>
            <person name="Roe B.A."/>
            <person name="Shenoy N."/>
            <person name="Stanke M."/>
            <person name="Ter-Hovhannisyan V."/>
            <person name="Tunlid A."/>
            <person name="Velagapudi R."/>
            <person name="Vision T.J."/>
            <person name="Zeng Q."/>
            <person name="Zolan M.E."/>
            <person name="Pukkila P.J."/>
        </authorList>
    </citation>
    <scope>NUCLEOTIDE SEQUENCE [LARGE SCALE GENOMIC DNA]</scope>
    <source>
        <strain evidence="3">Okayama-7 / 130 / ATCC MYA-4618 / FGSC 9003</strain>
    </source>
</reference>
<name>D6RMT1_COPC7</name>
<keyword evidence="1" id="KW-0812">Transmembrane</keyword>
<evidence type="ECO:0000256" key="1">
    <source>
        <dbReference type="SAM" id="Phobius"/>
    </source>
</evidence>
<protein>
    <submittedName>
        <fullName evidence="2">Uncharacterized protein</fullName>
    </submittedName>
</protein>
<comment type="caution">
    <text evidence="2">The sequence shown here is derived from an EMBL/GenBank/DDBJ whole genome shotgun (WGS) entry which is preliminary data.</text>
</comment>